<keyword evidence="20" id="KW-1185">Reference proteome</keyword>
<evidence type="ECO:0000256" key="13">
    <source>
        <dbReference type="ARBA" id="ARBA00034003"/>
    </source>
</evidence>
<dbReference type="SUPFAM" id="SSF50249">
    <property type="entry name" value="Nucleic acid-binding proteins"/>
    <property type="match status" value="1"/>
</dbReference>
<dbReference type="FunFam" id="1.10.3260.10:FF:000001">
    <property type="entry name" value="DNA ligase"/>
    <property type="match status" value="1"/>
</dbReference>
<dbReference type="GO" id="GO:0006281">
    <property type="term" value="P:DNA repair"/>
    <property type="evidence" value="ECO:0007669"/>
    <property type="project" value="UniProtKB-KW"/>
</dbReference>
<dbReference type="Gene3D" id="1.10.3260.10">
    <property type="entry name" value="DNA ligase, ATP-dependent, N-terminal domain"/>
    <property type="match status" value="1"/>
</dbReference>
<keyword evidence="10 15" id="KW-0234">DNA repair</keyword>
<dbReference type="GO" id="GO:0005739">
    <property type="term" value="C:mitochondrion"/>
    <property type="evidence" value="ECO:0007669"/>
    <property type="project" value="TreeGrafter"/>
</dbReference>
<dbReference type="GO" id="GO:0051301">
    <property type="term" value="P:cell division"/>
    <property type="evidence" value="ECO:0007669"/>
    <property type="project" value="UniProtKB-KW"/>
</dbReference>
<dbReference type="NCBIfam" id="TIGR00574">
    <property type="entry name" value="dnl1"/>
    <property type="match status" value="1"/>
</dbReference>
<dbReference type="PANTHER" id="PTHR45674">
    <property type="entry name" value="DNA LIGASE 1/3 FAMILY MEMBER"/>
    <property type="match status" value="1"/>
</dbReference>
<evidence type="ECO:0000256" key="17">
    <source>
        <dbReference type="SAM" id="MobiDB-lite"/>
    </source>
</evidence>
<evidence type="ECO:0000256" key="12">
    <source>
        <dbReference type="ARBA" id="ARBA00023306"/>
    </source>
</evidence>
<dbReference type="PROSITE" id="PS00333">
    <property type="entry name" value="DNA_LIGASE_A2"/>
    <property type="match status" value="1"/>
</dbReference>
<dbReference type="InterPro" id="IPR036599">
    <property type="entry name" value="DNA_ligase_N_sf"/>
</dbReference>
<dbReference type="Gene3D" id="2.40.50.140">
    <property type="entry name" value="Nucleic acid-binding proteins"/>
    <property type="match status" value="1"/>
</dbReference>
<evidence type="ECO:0000256" key="15">
    <source>
        <dbReference type="RuleBase" id="RU000617"/>
    </source>
</evidence>
<dbReference type="GO" id="GO:0003910">
    <property type="term" value="F:DNA ligase (ATP) activity"/>
    <property type="evidence" value="ECO:0007669"/>
    <property type="project" value="UniProtKB-EC"/>
</dbReference>
<dbReference type="Pfam" id="PF04679">
    <property type="entry name" value="DNA_ligase_A_C"/>
    <property type="match status" value="1"/>
</dbReference>
<evidence type="ECO:0000256" key="10">
    <source>
        <dbReference type="ARBA" id="ARBA00023204"/>
    </source>
</evidence>
<evidence type="ECO:0000259" key="18">
    <source>
        <dbReference type="PROSITE" id="PS50160"/>
    </source>
</evidence>
<comment type="caution">
    <text evidence="19">The sequence shown here is derived from an EMBL/GenBank/DDBJ whole genome shotgun (WGS) entry which is preliminary data.</text>
</comment>
<evidence type="ECO:0000256" key="16">
    <source>
        <dbReference type="RuleBase" id="RU004196"/>
    </source>
</evidence>
<dbReference type="InterPro" id="IPR012308">
    <property type="entry name" value="DNA_ligase_ATP-dep_N"/>
</dbReference>
<evidence type="ECO:0000256" key="14">
    <source>
        <dbReference type="ARBA" id="ARBA00054532"/>
    </source>
</evidence>
<evidence type="ECO:0000256" key="3">
    <source>
        <dbReference type="ARBA" id="ARBA00022598"/>
    </source>
</evidence>
<keyword evidence="9 15" id="KW-0233">DNA recombination</keyword>
<feature type="compositionally biased region" description="Polar residues" evidence="17">
    <location>
        <begin position="14"/>
        <end position="31"/>
    </location>
</feature>
<keyword evidence="6 15" id="KW-0547">Nucleotide-binding</keyword>
<dbReference type="SUPFAM" id="SSF56091">
    <property type="entry name" value="DNA ligase/mRNA capping enzyme, catalytic domain"/>
    <property type="match status" value="1"/>
</dbReference>
<keyword evidence="12" id="KW-0131">Cell cycle</keyword>
<evidence type="ECO:0000256" key="1">
    <source>
        <dbReference type="ARBA" id="ARBA00004123"/>
    </source>
</evidence>
<organism evidence="19 20">
    <name type="scientific">Popillia japonica</name>
    <name type="common">Japanese beetle</name>
    <dbReference type="NCBI Taxonomy" id="7064"/>
    <lineage>
        <taxon>Eukaryota</taxon>
        <taxon>Metazoa</taxon>
        <taxon>Ecdysozoa</taxon>
        <taxon>Arthropoda</taxon>
        <taxon>Hexapoda</taxon>
        <taxon>Insecta</taxon>
        <taxon>Pterygota</taxon>
        <taxon>Neoptera</taxon>
        <taxon>Endopterygota</taxon>
        <taxon>Coleoptera</taxon>
        <taxon>Polyphaga</taxon>
        <taxon>Scarabaeiformia</taxon>
        <taxon>Scarabaeidae</taxon>
        <taxon>Rutelinae</taxon>
        <taxon>Popillia</taxon>
    </lineage>
</organism>
<dbReference type="EMBL" id="JASPKY010000170">
    <property type="protein sequence ID" value="KAK9728440.1"/>
    <property type="molecule type" value="Genomic_DNA"/>
</dbReference>
<dbReference type="CDD" id="cd07900">
    <property type="entry name" value="Adenylation_DNA_ligase_I_Euk"/>
    <property type="match status" value="1"/>
</dbReference>
<keyword evidence="4" id="KW-0132">Cell division</keyword>
<dbReference type="SUPFAM" id="SSF117018">
    <property type="entry name" value="ATP-dependent DNA ligase DNA-binding domain"/>
    <property type="match status" value="1"/>
</dbReference>
<dbReference type="InterPro" id="IPR016059">
    <property type="entry name" value="DNA_ligase_ATP-dep_CS"/>
</dbReference>
<comment type="function">
    <text evidence="14">DNA ligase that seals nicks in double-stranded DNA during DNA replication, DNA recombination and DNA repair.</text>
</comment>
<dbReference type="Proteomes" id="UP001458880">
    <property type="component" value="Unassembled WGS sequence"/>
</dbReference>
<dbReference type="PROSITE" id="PS50160">
    <property type="entry name" value="DNA_LIGASE_A3"/>
    <property type="match status" value="1"/>
</dbReference>
<dbReference type="Gene3D" id="3.30.470.30">
    <property type="entry name" value="DNA ligase/mRNA capping enzyme"/>
    <property type="match status" value="2"/>
</dbReference>
<dbReference type="InterPro" id="IPR012310">
    <property type="entry name" value="DNA_ligase_ATP-dep_cent"/>
</dbReference>
<sequence length="829" mass="93616">MQSSITQFFKAIPTNKNSQTSQIGAPQTCTPPSKRKKSNSSSSGSEKQKKSSQSITKNVKKPKIQKSISAAIQEKLGSSDEEELSSKHNKNLNNEVAQSGTDDEECSTKNLKKKRVILSSSEDECEINDDTNRTVHEKKDNTNKDDSPNKLANCNKKPVEDKSKPAEKNVFSLFATSSNSKDTDTSVTPYNPNKDNYHPIKHACWKYKEKVPYLALARTFEEIEKISARLKIIDILSNYFRSVMVLTPEDLLPSIYLCLNRLGPTYEGLELGIAATNLMKAIAQSTGRTLSQIKSETQTTGDLGLVAEQSRNNQRTIIKPAPLTVRGVFEKLKEIAKMSGQASQTKKVEKIQAMFIACKQAEARFLIRSLAGKLRIGLAEQSILQALALACATTPPNQEYPPKILDCSKASSFKTNYDNLALILKTSYCECPNYDLIVPVLLREGIEKLPEHCKLTPGIPLKPMLAHPTKGVQEVLSRFEGAKFTCEWKFEGAKFTCEWKYDGERAQIHINEKGEAYIYSRNQENNTSKYPDIISRLNNCKTDQVQSCILDCEAVAWDVEKKQILPFQILSTRKRKDANEAEIKVQVCVFMFDLLYLNEHEGQWRFATCFDTSTMEEVQEFLEESVKGNCEGLMVKTIDKEATYEIARRSRKWLKLKKDYLEGVGDSLDVVVIGGYLGKGKRTGTYGGFLLACYDQENEEYQSICKIGTGFTDEDLQTHSEFFKAHIIPQPKPYYRYDNSHLPDHWFDVVQVWEIKCADLSLSPAHKAALGLVDPEKGISLRFPRFIRIRDDKNVEDATSAQQVVDMYNNQDQIKNQATNSNIAEEDFY</sequence>
<feature type="compositionally biased region" description="Polar residues" evidence="17">
    <location>
        <begin position="91"/>
        <end position="100"/>
    </location>
</feature>
<evidence type="ECO:0000256" key="2">
    <source>
        <dbReference type="ARBA" id="ARBA00007572"/>
    </source>
</evidence>
<dbReference type="GO" id="GO:0003677">
    <property type="term" value="F:DNA binding"/>
    <property type="evidence" value="ECO:0007669"/>
    <property type="project" value="InterPro"/>
</dbReference>
<dbReference type="CDD" id="cd07969">
    <property type="entry name" value="OBF_DNA_ligase_I"/>
    <property type="match status" value="1"/>
</dbReference>
<dbReference type="InterPro" id="IPR012309">
    <property type="entry name" value="DNA_ligase_ATP-dep_C"/>
</dbReference>
<keyword evidence="3 15" id="KW-0436">Ligase</keyword>
<evidence type="ECO:0000256" key="11">
    <source>
        <dbReference type="ARBA" id="ARBA00023242"/>
    </source>
</evidence>
<evidence type="ECO:0000256" key="4">
    <source>
        <dbReference type="ARBA" id="ARBA00022618"/>
    </source>
</evidence>
<dbReference type="FunFam" id="3.30.470.30:FF:000002">
    <property type="entry name" value="DNA ligase"/>
    <property type="match status" value="1"/>
</dbReference>
<feature type="domain" description="ATP-dependent DNA ligase family profile" evidence="18">
    <location>
        <begin position="597"/>
        <end position="695"/>
    </location>
</feature>
<dbReference type="InterPro" id="IPR012340">
    <property type="entry name" value="NA-bd_OB-fold"/>
</dbReference>
<keyword evidence="5" id="KW-0235">DNA replication</keyword>
<dbReference type="Pfam" id="PF01068">
    <property type="entry name" value="DNA_ligase_A_M"/>
    <property type="match status" value="1"/>
</dbReference>
<reference evidence="19 20" key="1">
    <citation type="journal article" date="2024" name="BMC Genomics">
        <title>De novo assembly and annotation of Popillia japonica's genome with initial clues to its potential as an invasive pest.</title>
        <authorList>
            <person name="Cucini C."/>
            <person name="Boschi S."/>
            <person name="Funari R."/>
            <person name="Cardaioli E."/>
            <person name="Iannotti N."/>
            <person name="Marturano G."/>
            <person name="Paoli F."/>
            <person name="Bruttini M."/>
            <person name="Carapelli A."/>
            <person name="Frati F."/>
            <person name="Nardi F."/>
        </authorList>
    </citation>
    <scope>NUCLEOTIDE SEQUENCE [LARGE SCALE GENOMIC DNA]</scope>
    <source>
        <strain evidence="19">DMR45628</strain>
    </source>
</reference>
<keyword evidence="7 15" id="KW-0227">DNA damage</keyword>
<dbReference type="GO" id="GO:0005634">
    <property type="term" value="C:nucleus"/>
    <property type="evidence" value="ECO:0007669"/>
    <property type="project" value="UniProtKB-SubCell"/>
</dbReference>
<evidence type="ECO:0000256" key="9">
    <source>
        <dbReference type="ARBA" id="ARBA00023172"/>
    </source>
</evidence>
<keyword evidence="11" id="KW-0539">Nucleus</keyword>
<dbReference type="FunFam" id="2.40.50.140:FF:000062">
    <property type="entry name" value="DNA ligase"/>
    <property type="match status" value="1"/>
</dbReference>
<evidence type="ECO:0000313" key="19">
    <source>
        <dbReference type="EMBL" id="KAK9728440.1"/>
    </source>
</evidence>
<evidence type="ECO:0000313" key="20">
    <source>
        <dbReference type="Proteomes" id="UP001458880"/>
    </source>
</evidence>
<evidence type="ECO:0000256" key="5">
    <source>
        <dbReference type="ARBA" id="ARBA00022705"/>
    </source>
</evidence>
<feature type="compositionally biased region" description="Basic and acidic residues" evidence="17">
    <location>
        <begin position="130"/>
        <end position="148"/>
    </location>
</feature>
<dbReference type="InterPro" id="IPR000977">
    <property type="entry name" value="DNA_ligase_ATP-dep"/>
</dbReference>
<feature type="region of interest" description="Disordered" evidence="17">
    <location>
        <begin position="1"/>
        <end position="109"/>
    </location>
</feature>
<dbReference type="PROSITE" id="PS00697">
    <property type="entry name" value="DNA_LIGASE_A1"/>
    <property type="match status" value="1"/>
</dbReference>
<keyword evidence="8 15" id="KW-0067">ATP-binding</keyword>
<name>A0AAW1L4X6_POPJA</name>
<gene>
    <name evidence="19" type="ORF">QE152_g17999</name>
</gene>
<dbReference type="EC" id="6.5.1.1" evidence="15"/>
<dbReference type="GO" id="GO:0006310">
    <property type="term" value="P:DNA recombination"/>
    <property type="evidence" value="ECO:0007669"/>
    <property type="project" value="UniProtKB-KW"/>
</dbReference>
<proteinExistence type="inferred from homology"/>
<comment type="catalytic activity">
    <reaction evidence="13 15">
        <text>ATP + (deoxyribonucleotide)n-3'-hydroxyl + 5'-phospho-(deoxyribonucleotide)m = (deoxyribonucleotide)n+m + AMP + diphosphate.</text>
        <dbReference type="EC" id="6.5.1.1"/>
    </reaction>
</comment>
<accession>A0AAW1L4X6</accession>
<dbReference type="GO" id="GO:0071897">
    <property type="term" value="P:DNA biosynthetic process"/>
    <property type="evidence" value="ECO:0007669"/>
    <property type="project" value="InterPro"/>
</dbReference>
<dbReference type="GO" id="GO:0005524">
    <property type="term" value="F:ATP binding"/>
    <property type="evidence" value="ECO:0007669"/>
    <property type="project" value="UniProtKB-KW"/>
</dbReference>
<dbReference type="Pfam" id="PF04675">
    <property type="entry name" value="DNA_ligase_A_N"/>
    <property type="match status" value="1"/>
</dbReference>
<dbReference type="InterPro" id="IPR050191">
    <property type="entry name" value="ATP-dep_DNA_ligase"/>
</dbReference>
<dbReference type="GO" id="GO:1903461">
    <property type="term" value="P:Okazaki fragment processing involved in mitotic DNA replication"/>
    <property type="evidence" value="ECO:0007669"/>
    <property type="project" value="TreeGrafter"/>
</dbReference>
<evidence type="ECO:0000256" key="8">
    <source>
        <dbReference type="ARBA" id="ARBA00022840"/>
    </source>
</evidence>
<comment type="similarity">
    <text evidence="2 16">Belongs to the ATP-dependent DNA ligase family.</text>
</comment>
<feature type="region of interest" description="Disordered" evidence="17">
    <location>
        <begin position="122"/>
        <end position="164"/>
    </location>
</feature>
<dbReference type="AlphaFoldDB" id="A0AAW1L4X6"/>
<evidence type="ECO:0000256" key="6">
    <source>
        <dbReference type="ARBA" id="ARBA00022741"/>
    </source>
</evidence>
<dbReference type="PANTHER" id="PTHR45674:SF4">
    <property type="entry name" value="DNA LIGASE 1"/>
    <property type="match status" value="1"/>
</dbReference>
<comment type="subcellular location">
    <subcellularLocation>
        <location evidence="1">Nucleus</location>
    </subcellularLocation>
</comment>
<evidence type="ECO:0000256" key="7">
    <source>
        <dbReference type="ARBA" id="ARBA00022763"/>
    </source>
</evidence>
<protein>
    <recommendedName>
        <fullName evidence="15">DNA ligase</fullName>
        <ecNumber evidence="15">6.5.1.1</ecNumber>
    </recommendedName>
</protein>